<keyword evidence="3" id="KW-0808">Transferase</keyword>
<dbReference type="PANTHER" id="PTHR12526">
    <property type="entry name" value="GLYCOSYLTRANSFERASE"/>
    <property type="match status" value="1"/>
</dbReference>
<dbReference type="STRING" id="1126833.VN24_11415"/>
<dbReference type="AlphaFoldDB" id="A0A0D5NIY3"/>
<dbReference type="Proteomes" id="UP000032633">
    <property type="component" value="Chromosome"/>
</dbReference>
<dbReference type="GO" id="GO:0016740">
    <property type="term" value="F:transferase activity"/>
    <property type="evidence" value="ECO:0007669"/>
    <property type="project" value="UniProtKB-KW"/>
</dbReference>
<reference evidence="4" key="2">
    <citation type="submission" date="2015-03" db="EMBL/GenBank/DDBJ databases">
        <title>Genome sequence of Paenibacillus beijingensis strain DSM 24997T.</title>
        <authorList>
            <person name="Kwak Y."/>
            <person name="Shin J.-H."/>
        </authorList>
    </citation>
    <scope>NUCLEOTIDE SEQUENCE [LARGE SCALE GENOMIC DNA]</scope>
    <source>
        <strain evidence="4">DSM 24997</strain>
    </source>
</reference>
<dbReference type="CDD" id="cd03813">
    <property type="entry name" value="GT4-like"/>
    <property type="match status" value="1"/>
</dbReference>
<dbReference type="PANTHER" id="PTHR12526:SF608">
    <property type="entry name" value="PELF"/>
    <property type="match status" value="1"/>
</dbReference>
<dbReference type="Gene3D" id="3.40.50.2000">
    <property type="entry name" value="Glycogen Phosphorylase B"/>
    <property type="match status" value="2"/>
</dbReference>
<dbReference type="OrthoDB" id="9772485at2"/>
<feature type="domain" description="DUF3492" evidence="2">
    <location>
        <begin position="1"/>
        <end position="259"/>
    </location>
</feature>
<dbReference type="InterPro" id="IPR047691">
    <property type="entry name" value="PelF-like"/>
</dbReference>
<evidence type="ECO:0000313" key="4">
    <source>
        <dbReference type="Proteomes" id="UP000032633"/>
    </source>
</evidence>
<dbReference type="HOGENOM" id="CLU_009583_32_1_9"/>
<evidence type="ECO:0000259" key="2">
    <source>
        <dbReference type="Pfam" id="PF11997"/>
    </source>
</evidence>
<dbReference type="InterPro" id="IPR022622">
    <property type="entry name" value="DUF3492"/>
</dbReference>
<dbReference type="InterPro" id="IPR001296">
    <property type="entry name" value="Glyco_trans_1"/>
</dbReference>
<dbReference type="PATRIC" id="fig|1126833.4.peg.2501"/>
<proteinExistence type="predicted"/>
<dbReference type="Pfam" id="PF00534">
    <property type="entry name" value="Glycos_transf_1"/>
    <property type="match status" value="1"/>
</dbReference>
<dbReference type="KEGG" id="pbj:VN24_11415"/>
<protein>
    <submittedName>
        <fullName evidence="3">Glycosyl transferase</fullName>
    </submittedName>
</protein>
<dbReference type="RefSeq" id="WP_045670508.1">
    <property type="nucleotide sequence ID" value="NZ_CP011058.1"/>
</dbReference>
<evidence type="ECO:0000259" key="1">
    <source>
        <dbReference type="Pfam" id="PF00534"/>
    </source>
</evidence>
<sequence>MRICLIAEGSYPYVTGGVSSWIHSLTQNLPEHEFIMFAIGAEEKQRGKFKYKLPSNLTEVHEIFLDGYLHEQRSKRHRFRPNAREQESLRSLISGDGPVDWPGIFDLLRLNKQLSAADIMMSEHFFDLVVELCEQRYTRVPFTEMFWTVRSMMLPLFLTIRSAIPEADLYHSVSTGYAGVIGALAKHLYNKPFLLTEHGIYSREREEEIIKADWVLGYFKDLWIEYFYHLSEAAYTMSDQVISLFERNRAIQVEIGCDANKIRIIPNGVKMADETPSPAEREDAQVRIGAIVRLVPIKDIKTMINSFALVKRQIPAAELYIMGPSEEDETYSEECRQLVRNLGVRDIHFTGQVNVQEYLPRMDIILLSSISEGMPFAVLEAMAAGKPCVTTDVGSCRELLYGVSDHFGQAGVVVPVMHYDQMAAAVISLCKSRALREEMGRNGYKRVRARYTHEQFIRDYRGLYQQYEEAAAWRESASN</sequence>
<dbReference type="EMBL" id="CP011058">
    <property type="protein sequence ID" value="AJY75075.1"/>
    <property type="molecule type" value="Genomic_DNA"/>
</dbReference>
<gene>
    <name evidence="3" type="ORF">VN24_11415</name>
</gene>
<reference evidence="3 4" key="1">
    <citation type="journal article" date="2015" name="J. Biotechnol.">
        <title>Complete genome sequence of Paenibacillus beijingensis 7188(T) (=DSM 24997(T)), a novel rhizobacterium from jujube garden soil.</title>
        <authorList>
            <person name="Kwak Y."/>
            <person name="Shin J.H."/>
        </authorList>
    </citation>
    <scope>NUCLEOTIDE SEQUENCE [LARGE SCALE GENOMIC DNA]</scope>
    <source>
        <strain evidence="3 4">DSM 24997</strain>
    </source>
</reference>
<evidence type="ECO:0000313" key="3">
    <source>
        <dbReference type="EMBL" id="AJY75075.1"/>
    </source>
</evidence>
<dbReference type="NCBIfam" id="NF038011">
    <property type="entry name" value="PelF"/>
    <property type="match status" value="1"/>
</dbReference>
<name>A0A0D5NIY3_9BACL</name>
<organism evidence="3 4">
    <name type="scientific">Paenibacillus beijingensis</name>
    <dbReference type="NCBI Taxonomy" id="1126833"/>
    <lineage>
        <taxon>Bacteria</taxon>
        <taxon>Bacillati</taxon>
        <taxon>Bacillota</taxon>
        <taxon>Bacilli</taxon>
        <taxon>Bacillales</taxon>
        <taxon>Paenibacillaceae</taxon>
        <taxon>Paenibacillus</taxon>
    </lineage>
</organism>
<feature type="domain" description="Glycosyl transferase family 1" evidence="1">
    <location>
        <begin position="287"/>
        <end position="446"/>
    </location>
</feature>
<accession>A0A0D5NIY3</accession>
<dbReference type="Pfam" id="PF11997">
    <property type="entry name" value="DUF3492"/>
    <property type="match status" value="1"/>
</dbReference>
<keyword evidence="4" id="KW-1185">Reference proteome</keyword>
<dbReference type="SUPFAM" id="SSF53756">
    <property type="entry name" value="UDP-Glycosyltransferase/glycogen phosphorylase"/>
    <property type="match status" value="1"/>
</dbReference>